<gene>
    <name evidence="9" type="ORF">C5O25_03915</name>
</gene>
<dbReference type="Pfam" id="PF01346">
    <property type="entry name" value="FKBP_N"/>
    <property type="match status" value="1"/>
</dbReference>
<name>A0A2V1IZU5_9BACT</name>
<dbReference type="FunFam" id="3.10.50.40:FF:000045">
    <property type="entry name" value="Peptidyl-prolyl cis-trans isomerase"/>
    <property type="match status" value="1"/>
</dbReference>
<evidence type="ECO:0000256" key="4">
    <source>
        <dbReference type="ARBA" id="ARBA00023110"/>
    </source>
</evidence>
<dbReference type="GO" id="GO:0006457">
    <property type="term" value="P:protein folding"/>
    <property type="evidence" value="ECO:0007669"/>
    <property type="project" value="InterPro"/>
</dbReference>
<evidence type="ECO:0000256" key="2">
    <source>
        <dbReference type="ARBA" id="ARBA00006577"/>
    </source>
</evidence>
<sequence>MENKEFDRISYALGLSMGNNFRSSGIEKIDFKDFADGVAAVYSGATPRMSYDEAKEEIRRYFTAMEERQQAEAAEKGKINRQAGEAFLAENAKRQEVKVTPSGLQYEVIEEGDGPTPTAQDSVTVHYTGKLIDGTVFDSSVERGAPATFGVSQVIPGWVEALQMMKTGSKWRLFIPSQLAYGPNGAGPVIGPDSTLIFDVELIKIEGK</sequence>
<evidence type="ECO:0000259" key="8">
    <source>
        <dbReference type="PROSITE" id="PS50059"/>
    </source>
</evidence>
<dbReference type="Gene3D" id="3.10.50.40">
    <property type="match status" value="1"/>
</dbReference>
<dbReference type="InterPro" id="IPR046357">
    <property type="entry name" value="PPIase_dom_sf"/>
</dbReference>
<dbReference type="InterPro" id="IPR001179">
    <property type="entry name" value="PPIase_FKBP_dom"/>
</dbReference>
<evidence type="ECO:0000313" key="10">
    <source>
        <dbReference type="Proteomes" id="UP000244925"/>
    </source>
</evidence>
<dbReference type="InterPro" id="IPR036944">
    <property type="entry name" value="PPIase_FKBP_N_sf"/>
</dbReference>
<dbReference type="Pfam" id="PF00254">
    <property type="entry name" value="FKBP_C"/>
    <property type="match status" value="1"/>
</dbReference>
<keyword evidence="3" id="KW-0732">Signal</keyword>
<feature type="domain" description="PPIase FKBP-type" evidence="8">
    <location>
        <begin position="120"/>
        <end position="206"/>
    </location>
</feature>
<protein>
    <recommendedName>
        <fullName evidence="7">Peptidyl-prolyl cis-trans isomerase</fullName>
        <ecNumber evidence="7">5.2.1.8</ecNumber>
    </recommendedName>
</protein>
<dbReference type="InterPro" id="IPR000774">
    <property type="entry name" value="PPIase_FKBP_N"/>
</dbReference>
<accession>A0A2V1IZU5</accession>
<dbReference type="Gene3D" id="1.10.287.460">
    <property type="entry name" value="Peptidyl-prolyl cis-trans isomerase, FKBP-type, N-terminal domain"/>
    <property type="match status" value="1"/>
</dbReference>
<organism evidence="9 10">
    <name type="scientific">Paramuribaculum intestinale</name>
    <dbReference type="NCBI Taxonomy" id="2094151"/>
    <lineage>
        <taxon>Bacteria</taxon>
        <taxon>Pseudomonadati</taxon>
        <taxon>Bacteroidota</taxon>
        <taxon>Bacteroidia</taxon>
        <taxon>Bacteroidales</taxon>
        <taxon>Muribaculaceae</taxon>
        <taxon>Paramuribaculum</taxon>
    </lineage>
</organism>
<evidence type="ECO:0000256" key="3">
    <source>
        <dbReference type="ARBA" id="ARBA00022729"/>
    </source>
</evidence>
<comment type="caution">
    <text evidence="9">The sequence shown here is derived from an EMBL/GenBank/DDBJ whole genome shotgun (WGS) entry which is preliminary data.</text>
</comment>
<dbReference type="EMBL" id="PUBV01000005">
    <property type="protein sequence ID" value="PWB08691.1"/>
    <property type="molecule type" value="Genomic_DNA"/>
</dbReference>
<dbReference type="PANTHER" id="PTHR43811:SF23">
    <property type="entry name" value="FKBP-TYPE 22 KDA PEPTIDYL-PROLYL CIS-TRANS ISOMERASE"/>
    <property type="match status" value="1"/>
</dbReference>
<dbReference type="GO" id="GO:0003755">
    <property type="term" value="F:peptidyl-prolyl cis-trans isomerase activity"/>
    <property type="evidence" value="ECO:0007669"/>
    <property type="project" value="UniProtKB-UniRule"/>
</dbReference>
<dbReference type="Proteomes" id="UP000244925">
    <property type="component" value="Unassembled WGS sequence"/>
</dbReference>
<evidence type="ECO:0000256" key="1">
    <source>
        <dbReference type="ARBA" id="ARBA00000971"/>
    </source>
</evidence>
<evidence type="ECO:0000256" key="6">
    <source>
        <dbReference type="PROSITE-ProRule" id="PRU00277"/>
    </source>
</evidence>
<comment type="catalytic activity">
    <reaction evidence="1 6 7">
        <text>[protein]-peptidylproline (omega=180) = [protein]-peptidylproline (omega=0)</text>
        <dbReference type="Rhea" id="RHEA:16237"/>
        <dbReference type="Rhea" id="RHEA-COMP:10747"/>
        <dbReference type="Rhea" id="RHEA-COMP:10748"/>
        <dbReference type="ChEBI" id="CHEBI:83833"/>
        <dbReference type="ChEBI" id="CHEBI:83834"/>
        <dbReference type="EC" id="5.2.1.8"/>
    </reaction>
</comment>
<dbReference type="GeneID" id="93425586"/>
<proteinExistence type="inferred from homology"/>
<evidence type="ECO:0000313" key="9">
    <source>
        <dbReference type="EMBL" id="PWB08691.1"/>
    </source>
</evidence>
<dbReference type="SUPFAM" id="SSF54534">
    <property type="entry name" value="FKBP-like"/>
    <property type="match status" value="1"/>
</dbReference>
<dbReference type="NCBIfam" id="NF008602">
    <property type="entry name" value="PRK11570.1"/>
    <property type="match status" value="1"/>
</dbReference>
<dbReference type="EC" id="5.2.1.8" evidence="7"/>
<dbReference type="PROSITE" id="PS50059">
    <property type="entry name" value="FKBP_PPIASE"/>
    <property type="match status" value="1"/>
</dbReference>
<dbReference type="PANTHER" id="PTHR43811">
    <property type="entry name" value="FKBP-TYPE PEPTIDYL-PROLYL CIS-TRANS ISOMERASE FKPA"/>
    <property type="match status" value="1"/>
</dbReference>
<dbReference type="AlphaFoldDB" id="A0A2V1IZU5"/>
<keyword evidence="4 6" id="KW-0697">Rotamase</keyword>
<keyword evidence="5 6" id="KW-0413">Isomerase</keyword>
<comment type="similarity">
    <text evidence="2 7">Belongs to the FKBP-type PPIase family.</text>
</comment>
<reference evidence="10" key="1">
    <citation type="submission" date="2018-02" db="EMBL/GenBank/DDBJ databases">
        <authorList>
            <person name="Clavel T."/>
            <person name="Strowig T."/>
        </authorList>
    </citation>
    <scope>NUCLEOTIDE SEQUENCE [LARGE SCALE GENOMIC DNA]</scope>
    <source>
        <strain evidence="10">DSM 100764</strain>
    </source>
</reference>
<evidence type="ECO:0000256" key="5">
    <source>
        <dbReference type="ARBA" id="ARBA00023235"/>
    </source>
</evidence>
<keyword evidence="10" id="KW-1185">Reference proteome</keyword>
<evidence type="ECO:0000256" key="7">
    <source>
        <dbReference type="RuleBase" id="RU003915"/>
    </source>
</evidence>
<dbReference type="RefSeq" id="WP_107035437.1">
    <property type="nucleotide sequence ID" value="NZ_CAPGTN010000002.1"/>
</dbReference>